<dbReference type="Proteomes" id="UP000053841">
    <property type="component" value="Unassembled WGS sequence"/>
</dbReference>
<keyword evidence="6" id="KW-0539">Nucleus</keyword>
<evidence type="ECO:0000256" key="7">
    <source>
        <dbReference type="PROSITE-ProRule" id="PRU00042"/>
    </source>
</evidence>
<evidence type="ECO:0000256" key="5">
    <source>
        <dbReference type="ARBA" id="ARBA00022833"/>
    </source>
</evidence>
<dbReference type="eggNOG" id="ENOG502SJ81">
    <property type="taxonomic scope" value="Eukaryota"/>
</dbReference>
<keyword evidence="5" id="KW-0862">Zinc</keyword>
<dbReference type="PROSITE" id="PS50157">
    <property type="entry name" value="ZINC_FINGER_C2H2_2"/>
    <property type="match status" value="1"/>
</dbReference>
<dbReference type="AlphaFoldDB" id="W6XYH7"/>
<dbReference type="GeneID" id="19150600"/>
<keyword evidence="4 7" id="KW-0863">Zinc-finger</keyword>
<dbReference type="PROSITE" id="PS00028">
    <property type="entry name" value="ZINC_FINGER_C2H2_1"/>
    <property type="match status" value="1"/>
</dbReference>
<dbReference type="GO" id="GO:0000981">
    <property type="term" value="F:DNA-binding transcription factor activity, RNA polymerase II-specific"/>
    <property type="evidence" value="ECO:0007669"/>
    <property type="project" value="InterPro"/>
</dbReference>
<dbReference type="Gene3D" id="3.30.160.60">
    <property type="entry name" value="Classic Zinc Finger"/>
    <property type="match status" value="2"/>
</dbReference>
<evidence type="ECO:0000256" key="3">
    <source>
        <dbReference type="ARBA" id="ARBA00022737"/>
    </source>
</evidence>
<dbReference type="InterPro" id="IPR036236">
    <property type="entry name" value="Znf_C2H2_sf"/>
</dbReference>
<dbReference type="GO" id="GO:0005634">
    <property type="term" value="C:nucleus"/>
    <property type="evidence" value="ECO:0007669"/>
    <property type="project" value="UniProtKB-SubCell"/>
</dbReference>
<dbReference type="RefSeq" id="XP_007717922.1">
    <property type="nucleotide sequence ID" value="XM_007719732.1"/>
</dbReference>
<dbReference type="GO" id="GO:0008270">
    <property type="term" value="F:zinc ion binding"/>
    <property type="evidence" value="ECO:0007669"/>
    <property type="project" value="UniProtKB-KW"/>
</dbReference>
<evidence type="ECO:0000313" key="9">
    <source>
        <dbReference type="EMBL" id="EUC27774.1"/>
    </source>
</evidence>
<evidence type="ECO:0000256" key="4">
    <source>
        <dbReference type="ARBA" id="ARBA00022771"/>
    </source>
</evidence>
<protein>
    <recommendedName>
        <fullName evidence="8">C2H2-type domain-containing protein</fullName>
    </recommendedName>
</protein>
<dbReference type="InterPro" id="IPR051059">
    <property type="entry name" value="VerF-like"/>
</dbReference>
<proteinExistence type="predicted"/>
<evidence type="ECO:0000259" key="8">
    <source>
        <dbReference type="PROSITE" id="PS50157"/>
    </source>
</evidence>
<dbReference type="InterPro" id="IPR007219">
    <property type="entry name" value="XnlR_reg_dom"/>
</dbReference>
<evidence type="ECO:0000256" key="6">
    <source>
        <dbReference type="ARBA" id="ARBA00023242"/>
    </source>
</evidence>
<dbReference type="EMBL" id="KI964879">
    <property type="protein sequence ID" value="EUC27774.1"/>
    <property type="molecule type" value="Genomic_DNA"/>
</dbReference>
<dbReference type="GO" id="GO:0006351">
    <property type="term" value="P:DNA-templated transcription"/>
    <property type="evidence" value="ECO:0007669"/>
    <property type="project" value="InterPro"/>
</dbReference>
<dbReference type="CDD" id="cd12148">
    <property type="entry name" value="fungal_TF_MHR"/>
    <property type="match status" value="1"/>
</dbReference>
<evidence type="ECO:0000313" key="10">
    <source>
        <dbReference type="Proteomes" id="UP000053841"/>
    </source>
</evidence>
<dbReference type="InterPro" id="IPR013087">
    <property type="entry name" value="Znf_C2H2_type"/>
</dbReference>
<sequence>LSCEHCGETFHRREHRNRHVLRHTGLRPFNCDVCHKSFSRKSSQNISNQTPPQSTATNDVGSVHLRPETTQIAHNGSLPVDVQTTSGQWGDHRMMPSNLSSLSAISPDAVPAPSLEGPAAWRRGSDFVAGGYFEGGSSSSEFVGMTDDLWVPWNPMAINLSLPWPWDRLGRNIDQSRLFDSHYHLPAFGQVSALTPSASLNGHWDPRNTNPNLPRSCRSFPKLTGASLEVAATELYGHIPYLPNSGIRGLHDFYESQRRSSRAPFVHDRIFHAFIDLYFEHFDPQFPFLHPNRLNVDEVPWILLLAVAAVGSHYSEMTDAQRYNLTLVDLLCRAVESKVNLVVIQSIMLLHILLMFSGSYRERVILQHKRSMLINLCWDLLSKARPQRRVAIDNPDIEAEWQSWLSREEEIRLLTCVRVASYLQIPNTGMGHGTSSPPLADFEFMRGDNTLLDTSVDLLSYATLEGSSIGPHHQIETIFHVLAILRRVSLEILNTATGWKTTKENMHRARRKFVDFCQQNTVQARRCLWHATCIFKKTRSSRKLACYDVYSILICTTYIYCYCSFFISETSASRQTTLMSQRRASEKDSPPTVVRLDQLRDRSSIERWIQSADEHYLIHLTGVGLLKGSDDAVRFLRDIERTLESQIAWRGICCAFATTFAQVRRGEMPTESQED</sequence>
<feature type="non-terminal residue" evidence="9">
    <location>
        <position position="1"/>
    </location>
</feature>
<organism evidence="9 10">
    <name type="scientific">Cochliobolus carbonum (strain 26-R-13)</name>
    <name type="common">Maize leaf spot fungus</name>
    <name type="synonym">Bipolaris zeicola</name>
    <dbReference type="NCBI Taxonomy" id="930089"/>
    <lineage>
        <taxon>Eukaryota</taxon>
        <taxon>Fungi</taxon>
        <taxon>Dikarya</taxon>
        <taxon>Ascomycota</taxon>
        <taxon>Pezizomycotina</taxon>
        <taxon>Dothideomycetes</taxon>
        <taxon>Pleosporomycetidae</taxon>
        <taxon>Pleosporales</taxon>
        <taxon>Pleosporineae</taxon>
        <taxon>Pleosporaceae</taxon>
        <taxon>Bipolaris</taxon>
    </lineage>
</organism>
<name>W6XYH7_COCC2</name>
<keyword evidence="3" id="KW-0677">Repeat</keyword>
<evidence type="ECO:0000256" key="1">
    <source>
        <dbReference type="ARBA" id="ARBA00004123"/>
    </source>
</evidence>
<dbReference type="Pfam" id="PF04082">
    <property type="entry name" value="Fungal_trans"/>
    <property type="match status" value="1"/>
</dbReference>
<keyword evidence="10" id="KW-1185">Reference proteome</keyword>
<dbReference type="GO" id="GO:0000785">
    <property type="term" value="C:chromatin"/>
    <property type="evidence" value="ECO:0007669"/>
    <property type="project" value="TreeGrafter"/>
</dbReference>
<keyword evidence="2" id="KW-0479">Metal-binding</keyword>
<dbReference type="OrthoDB" id="654211at2759"/>
<reference evidence="9 10" key="1">
    <citation type="journal article" date="2013" name="PLoS Genet.">
        <title>Comparative genome structure, secondary metabolite, and effector coding capacity across Cochliobolus pathogens.</title>
        <authorList>
            <person name="Condon B.J."/>
            <person name="Leng Y."/>
            <person name="Wu D."/>
            <person name="Bushley K.E."/>
            <person name="Ohm R.A."/>
            <person name="Otillar R."/>
            <person name="Martin J."/>
            <person name="Schackwitz W."/>
            <person name="Grimwood J."/>
            <person name="MohdZainudin N."/>
            <person name="Xue C."/>
            <person name="Wang R."/>
            <person name="Manning V.A."/>
            <person name="Dhillon B."/>
            <person name="Tu Z.J."/>
            <person name="Steffenson B.J."/>
            <person name="Salamov A."/>
            <person name="Sun H."/>
            <person name="Lowry S."/>
            <person name="LaButti K."/>
            <person name="Han J."/>
            <person name="Copeland A."/>
            <person name="Lindquist E."/>
            <person name="Barry K."/>
            <person name="Schmutz J."/>
            <person name="Baker S.E."/>
            <person name="Ciuffetti L.M."/>
            <person name="Grigoriev I.V."/>
            <person name="Zhong S."/>
            <person name="Turgeon B.G."/>
        </authorList>
    </citation>
    <scope>NUCLEOTIDE SEQUENCE [LARGE SCALE GENOMIC DNA]</scope>
    <source>
        <strain evidence="9 10">26-R-13</strain>
    </source>
</reference>
<dbReference type="SUPFAM" id="SSF57667">
    <property type="entry name" value="beta-beta-alpha zinc fingers"/>
    <property type="match status" value="1"/>
</dbReference>
<comment type="subcellular location">
    <subcellularLocation>
        <location evidence="1">Nucleus</location>
    </subcellularLocation>
</comment>
<feature type="non-terminal residue" evidence="9">
    <location>
        <position position="675"/>
    </location>
</feature>
<feature type="domain" description="C2H2-type" evidence="8">
    <location>
        <begin position="1"/>
        <end position="28"/>
    </location>
</feature>
<evidence type="ECO:0000256" key="2">
    <source>
        <dbReference type="ARBA" id="ARBA00022723"/>
    </source>
</evidence>
<gene>
    <name evidence="9" type="ORF">COCCADRAFT_68817</name>
</gene>
<dbReference type="PANTHER" id="PTHR40626:SF11">
    <property type="entry name" value="ZINC FINGER PROTEIN YPR022C"/>
    <property type="match status" value="1"/>
</dbReference>
<dbReference type="HOGENOM" id="CLU_003864_3_0_1"/>
<dbReference type="KEGG" id="bze:COCCADRAFT_68817"/>
<dbReference type="GO" id="GO:0000978">
    <property type="term" value="F:RNA polymerase II cis-regulatory region sequence-specific DNA binding"/>
    <property type="evidence" value="ECO:0007669"/>
    <property type="project" value="InterPro"/>
</dbReference>
<dbReference type="PANTHER" id="PTHR40626">
    <property type="entry name" value="MIP31509P"/>
    <property type="match status" value="1"/>
</dbReference>
<accession>W6XYH7</accession>